<protein>
    <submittedName>
        <fullName evidence="2">FkbM family methyltransferase</fullName>
    </submittedName>
</protein>
<dbReference type="PANTHER" id="PTHR36973:SF4">
    <property type="entry name" value="NODULATION PROTEIN"/>
    <property type="match status" value="1"/>
</dbReference>
<dbReference type="PANTHER" id="PTHR36973">
    <property type="entry name" value="SLL1456 PROTEIN-RELATED"/>
    <property type="match status" value="1"/>
</dbReference>
<dbReference type="RefSeq" id="WP_379853648.1">
    <property type="nucleotide sequence ID" value="NZ_JBHZPZ010000002.1"/>
</dbReference>
<sequence>MNKIVKKIIKKAFIKFGYKLKKIGTDVKLAPTNNKDYLLFNLYNTLKQFNFYPKHIVDIGANHGTWTREALQHFPDAYYTLLEPQHWLKASLQDILETNPKVQFYPVGAGEQEGSFQFTIVDRDDSCSFCYTEAEAKAAGFEQIEIPVVTLNNLLSNSELPIPDIIKIDAEGLDIEVLKGASNYFGITEIFMVEAGIVNKLFDNSFLNLINFMDNNGYRLFEITDLNRPFEIQVLWLVELVFVKKDGFIDSQVIVS</sequence>
<evidence type="ECO:0000313" key="2">
    <source>
        <dbReference type="EMBL" id="MFE3867005.1"/>
    </source>
</evidence>
<organism evidence="2 3">
    <name type="scientific">Flavobacterium xylosi</name>
    <dbReference type="NCBI Taxonomy" id="3230415"/>
    <lineage>
        <taxon>Bacteria</taxon>
        <taxon>Pseudomonadati</taxon>
        <taxon>Bacteroidota</taxon>
        <taxon>Flavobacteriia</taxon>
        <taxon>Flavobacteriales</taxon>
        <taxon>Flavobacteriaceae</taxon>
        <taxon>Flavobacterium</taxon>
    </lineage>
</organism>
<reference evidence="2 3" key="1">
    <citation type="submission" date="2024-06" db="EMBL/GenBank/DDBJ databases">
        <title>Flavobacterium spp. isolated from glacier.</title>
        <authorList>
            <person name="Han D."/>
        </authorList>
    </citation>
    <scope>NUCLEOTIDE SEQUENCE [LARGE SCALE GENOMIC DNA]</scope>
    <source>
        <strain evidence="2 3">LS2P90</strain>
    </source>
</reference>
<dbReference type="SUPFAM" id="SSF53335">
    <property type="entry name" value="S-adenosyl-L-methionine-dependent methyltransferases"/>
    <property type="match status" value="1"/>
</dbReference>
<keyword evidence="2" id="KW-0489">Methyltransferase</keyword>
<evidence type="ECO:0000259" key="1">
    <source>
        <dbReference type="Pfam" id="PF05050"/>
    </source>
</evidence>
<dbReference type="InterPro" id="IPR053188">
    <property type="entry name" value="FkbM_Methyltransferase"/>
</dbReference>
<dbReference type="Pfam" id="PF05050">
    <property type="entry name" value="Methyltransf_21"/>
    <property type="match status" value="1"/>
</dbReference>
<dbReference type="Gene3D" id="3.40.50.150">
    <property type="entry name" value="Vaccinia Virus protein VP39"/>
    <property type="match status" value="1"/>
</dbReference>
<dbReference type="NCBIfam" id="TIGR01444">
    <property type="entry name" value="fkbM_fam"/>
    <property type="match status" value="1"/>
</dbReference>
<name>A0ABW6HTS3_9FLAO</name>
<dbReference type="InterPro" id="IPR006342">
    <property type="entry name" value="FkbM_mtfrase"/>
</dbReference>
<dbReference type="Proteomes" id="UP001600109">
    <property type="component" value="Unassembled WGS sequence"/>
</dbReference>
<dbReference type="GO" id="GO:0032259">
    <property type="term" value="P:methylation"/>
    <property type="evidence" value="ECO:0007669"/>
    <property type="project" value="UniProtKB-KW"/>
</dbReference>
<dbReference type="GO" id="GO:0008168">
    <property type="term" value="F:methyltransferase activity"/>
    <property type="evidence" value="ECO:0007669"/>
    <property type="project" value="UniProtKB-KW"/>
</dbReference>
<keyword evidence="3" id="KW-1185">Reference proteome</keyword>
<proteinExistence type="predicted"/>
<comment type="caution">
    <text evidence="2">The sequence shown here is derived from an EMBL/GenBank/DDBJ whole genome shotgun (WGS) entry which is preliminary data.</text>
</comment>
<gene>
    <name evidence="2" type="ORF">ACFX5E_02835</name>
</gene>
<dbReference type="EMBL" id="JBHZPZ010000002">
    <property type="protein sequence ID" value="MFE3867005.1"/>
    <property type="molecule type" value="Genomic_DNA"/>
</dbReference>
<keyword evidence="2" id="KW-0808">Transferase</keyword>
<evidence type="ECO:0000313" key="3">
    <source>
        <dbReference type="Proteomes" id="UP001600109"/>
    </source>
</evidence>
<feature type="domain" description="Methyltransferase FkbM" evidence="1">
    <location>
        <begin position="58"/>
        <end position="220"/>
    </location>
</feature>
<dbReference type="InterPro" id="IPR029063">
    <property type="entry name" value="SAM-dependent_MTases_sf"/>
</dbReference>
<accession>A0ABW6HTS3</accession>